<dbReference type="InterPro" id="IPR045851">
    <property type="entry name" value="AMP-bd_C_sf"/>
</dbReference>
<dbReference type="PROSITE" id="PS00455">
    <property type="entry name" value="AMP_BINDING"/>
    <property type="match status" value="1"/>
</dbReference>
<dbReference type="InterPro" id="IPR020845">
    <property type="entry name" value="AMP-binding_CS"/>
</dbReference>
<gene>
    <name evidence="4" type="ORF">MXD59_15240</name>
</gene>
<proteinExistence type="predicted"/>
<dbReference type="Proteomes" id="UP001201873">
    <property type="component" value="Unassembled WGS sequence"/>
</dbReference>
<dbReference type="PANTHER" id="PTHR43767">
    <property type="entry name" value="LONG-CHAIN-FATTY-ACID--COA LIGASE"/>
    <property type="match status" value="1"/>
</dbReference>
<dbReference type="RefSeq" id="WP_248825400.1">
    <property type="nucleotide sequence ID" value="NZ_JALKFT010000014.1"/>
</dbReference>
<feature type="domain" description="AMP-binding enzyme C-terminal" evidence="3">
    <location>
        <begin position="463"/>
        <end position="538"/>
    </location>
</feature>
<dbReference type="EMBL" id="JALKFT010000014">
    <property type="protein sequence ID" value="MCK9877112.1"/>
    <property type="molecule type" value="Genomic_DNA"/>
</dbReference>
<dbReference type="InterPro" id="IPR025110">
    <property type="entry name" value="AMP-bd_C"/>
</dbReference>
<evidence type="ECO:0000313" key="4">
    <source>
        <dbReference type="EMBL" id="MCK9877112.1"/>
    </source>
</evidence>
<feature type="region of interest" description="Disordered" evidence="1">
    <location>
        <begin position="351"/>
        <end position="373"/>
    </location>
</feature>
<dbReference type="Pfam" id="PF13193">
    <property type="entry name" value="AMP-binding_C"/>
    <property type="match status" value="1"/>
</dbReference>
<dbReference type="InterPro" id="IPR042099">
    <property type="entry name" value="ANL_N_sf"/>
</dbReference>
<dbReference type="NCBIfam" id="NF005863">
    <property type="entry name" value="PRK07798.1"/>
    <property type="match status" value="1"/>
</dbReference>
<name>A0ABT0JZZ5_9ACTN</name>
<dbReference type="PANTHER" id="PTHR43767:SF10">
    <property type="entry name" value="SURFACTIN SYNTHASE SUBUNIT 1"/>
    <property type="match status" value="1"/>
</dbReference>
<dbReference type="Gene3D" id="3.40.50.12780">
    <property type="entry name" value="N-terminal domain of ligase-like"/>
    <property type="match status" value="1"/>
</dbReference>
<evidence type="ECO:0000259" key="3">
    <source>
        <dbReference type="Pfam" id="PF13193"/>
    </source>
</evidence>
<evidence type="ECO:0000313" key="5">
    <source>
        <dbReference type="Proteomes" id="UP001201873"/>
    </source>
</evidence>
<comment type="caution">
    <text evidence="4">The sequence shown here is derived from an EMBL/GenBank/DDBJ whole genome shotgun (WGS) entry which is preliminary data.</text>
</comment>
<feature type="domain" description="AMP-dependent synthetase/ligase" evidence="2">
    <location>
        <begin position="13"/>
        <end position="400"/>
    </location>
</feature>
<accession>A0ABT0JZZ5</accession>
<dbReference type="InterPro" id="IPR050237">
    <property type="entry name" value="ATP-dep_AMP-bd_enzyme"/>
</dbReference>
<dbReference type="Gene3D" id="3.30.300.30">
    <property type="match status" value="1"/>
</dbReference>
<evidence type="ECO:0000256" key="1">
    <source>
        <dbReference type="SAM" id="MobiDB-lite"/>
    </source>
</evidence>
<keyword evidence="5" id="KW-1185">Reference proteome</keyword>
<organism evidence="4 5">
    <name type="scientific">Frankia umida</name>
    <dbReference type="NCBI Taxonomy" id="573489"/>
    <lineage>
        <taxon>Bacteria</taxon>
        <taxon>Bacillati</taxon>
        <taxon>Actinomycetota</taxon>
        <taxon>Actinomycetes</taxon>
        <taxon>Frankiales</taxon>
        <taxon>Frankiaceae</taxon>
        <taxon>Frankia</taxon>
    </lineage>
</organism>
<evidence type="ECO:0000259" key="2">
    <source>
        <dbReference type="Pfam" id="PF00501"/>
    </source>
</evidence>
<dbReference type="InterPro" id="IPR000873">
    <property type="entry name" value="AMP-dep_synth/lig_dom"/>
</dbReference>
<dbReference type="SUPFAM" id="SSF56801">
    <property type="entry name" value="Acetyl-CoA synthetase-like"/>
    <property type="match status" value="1"/>
</dbReference>
<protein>
    <submittedName>
        <fullName evidence="4">AMP-binding protein</fullName>
    </submittedName>
</protein>
<dbReference type="Pfam" id="PF00501">
    <property type="entry name" value="AMP-binding"/>
    <property type="match status" value="1"/>
</dbReference>
<reference evidence="4 5" key="1">
    <citation type="submission" date="2022-04" db="EMBL/GenBank/DDBJ databases">
        <title>Genome diversity in the genus Frankia.</title>
        <authorList>
            <person name="Carlos-Shanley C."/>
            <person name="Hahn D."/>
        </authorList>
    </citation>
    <scope>NUCLEOTIDE SEQUENCE [LARGE SCALE GENOMIC DNA]</scope>
    <source>
        <strain evidence="4 5">Ag45/Mut15</strain>
    </source>
</reference>
<sequence>MESGYNIAAVHEAVAAAVPDRDCIVFRDRRLTYADITERSRRFAHVLRDGGLGARPNGRAGLGSHESQHDHLAVYAHNGNEYLEAMLGAFKARVAPVNVNYRYVAEELRHVLRDSRSRAIVYQSEFAPRLAEVLADLPDLHLLIQIEDDSGQPLLPGATWYADALAGASAQLPAWSDEWSPDDLYVLYTGGTTGLPKGVLWRQGDIHLTAMGGRRPDRTPFSSLAEIARTAVETDPTVALPAPPFMHGAGHWTAFMTMNKGGIVVIQSRTDRLDGHDIATLLERERVRLLQIVGEAFARPIVEAIGTGRYDVSSVRTILSGGSVLTTATKQRLLDLMPEVTIMDAIGSSEGGSQGLQLTSRQQQPPPAGVFSPTEGSVVVAEDRSGLLPPGHDGTGWLGKTGALPLGYLGDPDRTARTFPTIAGQRMTIPGDRARLLADGTIALLGRDSATINSGGEKIFAEEVEQAVASHPGIRDVVVTGRPSPRWGQEVVALIQPHDGVVVTDDDLAAAAVAHIARFKLPKAYIRVDEVRRSPAGKPDLRWAAAVAAKADQPRQP</sequence>